<evidence type="ECO:0000313" key="1">
    <source>
        <dbReference type="EMBL" id="RVU13771.1"/>
    </source>
</evidence>
<dbReference type="OrthoDB" id="8001466at2"/>
<reference evidence="1 2" key="1">
    <citation type="submission" date="2019-01" db="EMBL/GenBank/DDBJ databases">
        <authorList>
            <person name="Chen W.-M."/>
        </authorList>
    </citation>
    <scope>NUCLEOTIDE SEQUENCE [LARGE SCALE GENOMIC DNA]</scope>
    <source>
        <strain evidence="1 2">TER-1</strain>
    </source>
</reference>
<sequence length="73" mass="7905">MWNAEVMDVDAQDENRIWVRAPRAFPHGLDELVGAPVTVAGIARSIADVEEPEPGRTLAAGDRLGLILDPLDD</sequence>
<evidence type="ECO:0000313" key="2">
    <source>
        <dbReference type="Proteomes" id="UP000286997"/>
    </source>
</evidence>
<dbReference type="EMBL" id="SACP01000042">
    <property type="protein sequence ID" value="RVU13771.1"/>
    <property type="molecule type" value="Genomic_DNA"/>
</dbReference>
<dbReference type="Proteomes" id="UP000286997">
    <property type="component" value="Unassembled WGS sequence"/>
</dbReference>
<protein>
    <submittedName>
        <fullName evidence="1">Uncharacterized protein</fullName>
    </submittedName>
</protein>
<proteinExistence type="predicted"/>
<organism evidence="1 2">
    <name type="scientific">Methylobacterium oryzihabitans</name>
    <dbReference type="NCBI Taxonomy" id="2499852"/>
    <lineage>
        <taxon>Bacteria</taxon>
        <taxon>Pseudomonadati</taxon>
        <taxon>Pseudomonadota</taxon>
        <taxon>Alphaproteobacteria</taxon>
        <taxon>Hyphomicrobiales</taxon>
        <taxon>Methylobacteriaceae</taxon>
        <taxon>Methylobacterium</taxon>
    </lineage>
</organism>
<dbReference type="AlphaFoldDB" id="A0A3S3U228"/>
<keyword evidence="2" id="KW-1185">Reference proteome</keyword>
<name>A0A3S3U228_9HYPH</name>
<dbReference type="RefSeq" id="WP_127733815.1">
    <property type="nucleotide sequence ID" value="NZ_SACP01000042.1"/>
</dbReference>
<gene>
    <name evidence="1" type="ORF">EOE48_26140</name>
</gene>
<accession>A0A3S3U228</accession>
<comment type="caution">
    <text evidence="1">The sequence shown here is derived from an EMBL/GenBank/DDBJ whole genome shotgun (WGS) entry which is preliminary data.</text>
</comment>